<dbReference type="Pfam" id="PF00132">
    <property type="entry name" value="Hexapep"/>
    <property type="match status" value="1"/>
</dbReference>
<keyword evidence="3 5" id="KW-0808">Transferase</keyword>
<dbReference type="Gene3D" id="2.160.10.10">
    <property type="entry name" value="Hexapeptide repeat proteins"/>
    <property type="match status" value="1"/>
</dbReference>
<evidence type="ECO:0000313" key="5">
    <source>
        <dbReference type="EMBL" id="TCV18797.1"/>
    </source>
</evidence>
<reference evidence="5 6" key="1">
    <citation type="submission" date="2019-03" db="EMBL/GenBank/DDBJ databases">
        <title>Genomic Encyclopedia of Type Strains, Phase IV (KMG-IV): sequencing the most valuable type-strain genomes for metagenomic binning, comparative biology and taxonomic classification.</title>
        <authorList>
            <person name="Goeker M."/>
        </authorList>
    </citation>
    <scope>NUCLEOTIDE SEQUENCE [LARGE SCALE GENOMIC DNA]</scope>
    <source>
        <strain evidence="5 6">DSM 22362</strain>
    </source>
</reference>
<evidence type="ECO:0000256" key="2">
    <source>
        <dbReference type="ARBA" id="ARBA00007947"/>
    </source>
</evidence>
<dbReference type="RefSeq" id="WP_132776994.1">
    <property type="nucleotide sequence ID" value="NZ_SMBZ01000008.1"/>
</dbReference>
<name>A0A4R3VV18_9SPHI</name>
<evidence type="ECO:0000256" key="1">
    <source>
        <dbReference type="ARBA" id="ARBA00007707"/>
    </source>
</evidence>
<evidence type="ECO:0000256" key="3">
    <source>
        <dbReference type="ARBA" id="ARBA00022679"/>
    </source>
</evidence>
<dbReference type="InterPro" id="IPR001451">
    <property type="entry name" value="Hexapep"/>
</dbReference>
<keyword evidence="4" id="KW-0012">Acyltransferase</keyword>
<accession>A0A4R3VV18</accession>
<protein>
    <submittedName>
        <fullName evidence="5">UDP-N-acetylglucosamine diphosphorylase/glucosamine-1-phosphate N-acetyltransferase</fullName>
    </submittedName>
</protein>
<comment type="similarity">
    <text evidence="1">In the C-terminal section; belongs to the transferase hexapeptide repeat family.</text>
</comment>
<dbReference type="AlphaFoldDB" id="A0A4R3VV18"/>
<evidence type="ECO:0000313" key="6">
    <source>
        <dbReference type="Proteomes" id="UP000295197"/>
    </source>
</evidence>
<dbReference type="EMBL" id="SMBZ01000008">
    <property type="protein sequence ID" value="TCV18797.1"/>
    <property type="molecule type" value="Genomic_DNA"/>
</dbReference>
<proteinExistence type="inferred from homology"/>
<dbReference type="Pfam" id="PF13562">
    <property type="entry name" value="NTP_transf_4"/>
    <property type="match status" value="1"/>
</dbReference>
<dbReference type="InterPro" id="IPR023917">
    <property type="entry name" value="Bifunctiontional_GlmU_bac-type"/>
</dbReference>
<comment type="similarity">
    <text evidence="2">In the N-terminal section; belongs to the N-acetylglucosamine-1-phosphate uridyltransferase family.</text>
</comment>
<sequence length="400" mass="43938">MGLSLVLWDCTEDRKSLLPLVATRPVGNLRVGAFTLDQKWSSVFQSDVSYLTVDHLSTKFPLAPLQYEVLVIQAAILPDAELVAALARLQSLERLIDTEGNWIAFKTYSTSKEDIIRDCTSSSFELVKYSGVLKALHHLEDIFIHNAAQIDFDAAYITFEPISPTNSHVSVIGNRHHIAASAQLASCTLHTDKGSIIIEENAIVEAGCVIHGPAVIGKNSRVKAGTVIYHNVTVGDNSTVCGELNNTVIWGNSAKGHYGYLGCAVLGEGCNLGAGTSNSNLKNDWSPVKLYSYKHNNYRDTGLLKCGVFIGDHSMLAIASKITTGSVIGVGTQIAMSNFIPNFVQDFSWLTDAKAEKYIFTKFVDMMERKAQAKGEIFTAEDKEILYYIYTENRDNKKLN</sequence>
<evidence type="ECO:0000256" key="4">
    <source>
        <dbReference type="ARBA" id="ARBA00023315"/>
    </source>
</evidence>
<gene>
    <name evidence="5" type="ORF">EDC17_100847</name>
</gene>
<dbReference type="Proteomes" id="UP000295197">
    <property type="component" value="Unassembled WGS sequence"/>
</dbReference>
<keyword evidence="6" id="KW-1185">Reference proteome</keyword>
<dbReference type="InterPro" id="IPR011004">
    <property type="entry name" value="Trimer_LpxA-like_sf"/>
</dbReference>
<dbReference type="GO" id="GO:0016746">
    <property type="term" value="F:acyltransferase activity"/>
    <property type="evidence" value="ECO:0007669"/>
    <property type="project" value="UniProtKB-KW"/>
</dbReference>
<dbReference type="SUPFAM" id="SSF51161">
    <property type="entry name" value="Trimeric LpxA-like enzymes"/>
    <property type="match status" value="1"/>
</dbReference>
<dbReference type="InterPro" id="IPR050065">
    <property type="entry name" value="GlmU-like"/>
</dbReference>
<dbReference type="NCBIfam" id="TIGR03991">
    <property type="entry name" value="alt_bact_glmU"/>
    <property type="match status" value="1"/>
</dbReference>
<comment type="caution">
    <text evidence="5">The sequence shown here is derived from an EMBL/GenBank/DDBJ whole genome shotgun (WGS) entry which is preliminary data.</text>
</comment>
<dbReference type="OrthoDB" id="9784832at2"/>
<organism evidence="5 6">
    <name type="scientific">Sphingobacterium alimentarium</name>
    <dbReference type="NCBI Taxonomy" id="797292"/>
    <lineage>
        <taxon>Bacteria</taxon>
        <taxon>Pseudomonadati</taxon>
        <taxon>Bacteroidota</taxon>
        <taxon>Sphingobacteriia</taxon>
        <taxon>Sphingobacteriales</taxon>
        <taxon>Sphingobacteriaceae</taxon>
        <taxon>Sphingobacterium</taxon>
    </lineage>
</organism>
<dbReference type="PANTHER" id="PTHR43584">
    <property type="entry name" value="NUCLEOTIDYL TRANSFERASE"/>
    <property type="match status" value="1"/>
</dbReference>
<dbReference type="GO" id="GO:0016779">
    <property type="term" value="F:nucleotidyltransferase activity"/>
    <property type="evidence" value="ECO:0007669"/>
    <property type="project" value="UniProtKB-ARBA"/>
</dbReference>